<dbReference type="InterPro" id="IPR011698">
    <property type="entry name" value="GATase_3"/>
</dbReference>
<reference evidence="10 11" key="1">
    <citation type="submission" date="2020-10" db="EMBL/GenBank/DDBJ databases">
        <title>Eggerthella sp. nov., isolated from human feces.</title>
        <authorList>
            <person name="Yajun G."/>
        </authorList>
    </citation>
    <scope>NUCLEOTIDE SEQUENCE [LARGE SCALE GENOMIC DNA]</scope>
    <source>
        <strain evidence="10 11">HF-1101</strain>
    </source>
</reference>
<evidence type="ECO:0000313" key="10">
    <source>
        <dbReference type="EMBL" id="QOS70004.1"/>
    </source>
</evidence>
<accession>A0A6L7ITG6</accession>
<feature type="domain" description="CobB/CobQ-like glutamine amidotransferase" evidence="9">
    <location>
        <begin position="249"/>
        <end position="439"/>
    </location>
</feature>
<evidence type="ECO:0000256" key="1">
    <source>
        <dbReference type="ARBA" id="ARBA00001946"/>
    </source>
</evidence>
<comment type="cofactor">
    <cofactor evidence="1 7">
        <name>Mg(2+)</name>
        <dbReference type="ChEBI" id="CHEBI:18420"/>
    </cofactor>
</comment>
<organism evidence="10 11">
    <name type="scientific">Eggerthella guodeyinii</name>
    <dbReference type="NCBI Taxonomy" id="2690837"/>
    <lineage>
        <taxon>Bacteria</taxon>
        <taxon>Bacillati</taxon>
        <taxon>Actinomycetota</taxon>
        <taxon>Coriobacteriia</taxon>
        <taxon>Eggerthellales</taxon>
        <taxon>Eggerthellaceae</taxon>
        <taxon>Eggerthella</taxon>
    </lineage>
</organism>
<protein>
    <recommendedName>
        <fullName evidence="7">Hydrogenobyrinate a,c-diamide synthase</fullName>
        <ecNumber evidence="7">6.3.5.9</ecNumber>
    </recommendedName>
    <alternativeName>
        <fullName evidence="7">Hydrogenobyrinic acid a,c-diamide synthase</fullName>
    </alternativeName>
</protein>
<dbReference type="SUPFAM" id="SSF52540">
    <property type="entry name" value="P-loop containing nucleoside triphosphate hydrolases"/>
    <property type="match status" value="1"/>
</dbReference>
<feature type="active site" description="Nucleophile" evidence="7">
    <location>
        <position position="332"/>
    </location>
</feature>
<dbReference type="Gene3D" id="3.40.50.300">
    <property type="entry name" value="P-loop containing nucleotide triphosphate hydrolases"/>
    <property type="match status" value="1"/>
</dbReference>
<dbReference type="Pfam" id="PF07685">
    <property type="entry name" value="GATase_3"/>
    <property type="match status" value="1"/>
</dbReference>
<dbReference type="AlphaFoldDB" id="A0A6L7ITG6"/>
<comment type="domain">
    <text evidence="7">Comprises of two domains. The C-terminal domain contains the binding site for glutamine and catalyzes the hydrolysis of this substrate to glutamate and ammonia. The N-terminal domain is anticipated to bind ATP and hydrogenobyrinate and catalyzes the ultimate synthesis of the diamide product. The ammonia produced via the glutaminase domain is probably translocated to the adjacent domain via a molecular tunnel, where it reacts with an activated intermediate.</text>
</comment>
<evidence type="ECO:0000259" key="8">
    <source>
        <dbReference type="Pfam" id="PF01656"/>
    </source>
</evidence>
<proteinExistence type="inferred from homology"/>
<comment type="pathway">
    <text evidence="7">Cofactor biosynthesis; adenosylcobalamin biosynthesis; cob(II)yrinate a,c-diamide from precorrin-2 (aerobic route): step 9/10.</text>
</comment>
<name>A0A6L7ITG6_9ACTN</name>
<keyword evidence="3 7" id="KW-0547">Nucleotide-binding</keyword>
<keyword evidence="5 7" id="KW-0460">Magnesium</keyword>
<keyword evidence="2 7" id="KW-0436">Ligase</keyword>
<dbReference type="PANTHER" id="PTHR43873:SF1">
    <property type="entry name" value="COBYRINATE A,C-DIAMIDE SYNTHASE"/>
    <property type="match status" value="1"/>
</dbReference>
<dbReference type="HAMAP" id="MF_00027">
    <property type="entry name" value="CobB_CbiA"/>
    <property type="match status" value="1"/>
</dbReference>
<dbReference type="CDD" id="cd05388">
    <property type="entry name" value="CobB_N"/>
    <property type="match status" value="1"/>
</dbReference>
<evidence type="ECO:0000313" key="11">
    <source>
        <dbReference type="Proteomes" id="UP000478463"/>
    </source>
</evidence>
<comment type="miscellaneous">
    <text evidence="7">The a and c carboxylates of hydrogenobyrinate are activated for nucleophilic attack via formation of a phosphorylated intermediate by ATP. CobB catalyzes first the amidation of the c-carboxylate, and then that of the a-carboxylate.</text>
</comment>
<dbReference type="KEGG" id="egd:GS424_009520"/>
<dbReference type="SUPFAM" id="SSF52317">
    <property type="entry name" value="Class I glutamine amidotransferase-like"/>
    <property type="match status" value="1"/>
</dbReference>
<feature type="domain" description="CobQ/CobB/MinD/ParA nucleotide binding" evidence="8">
    <location>
        <begin position="4"/>
        <end position="188"/>
    </location>
</feature>
<dbReference type="GO" id="GO:0043802">
    <property type="term" value="F:hydrogenobyrinic acid a,c-diamide synthase (glutamine-hydrolysing) activity"/>
    <property type="evidence" value="ECO:0007669"/>
    <property type="project" value="UniProtKB-UniRule"/>
</dbReference>
<evidence type="ECO:0000259" key="9">
    <source>
        <dbReference type="Pfam" id="PF07685"/>
    </source>
</evidence>
<comment type="catalytic activity">
    <reaction evidence="7">
        <text>hydrogenobyrinate + 2 L-glutamine + 2 ATP + 2 H2O = hydrogenobyrinate a,c-diamide + 2 L-glutamate + 2 ADP + 2 phosphate + 2 H(+)</text>
        <dbReference type="Rhea" id="RHEA:12544"/>
        <dbReference type="ChEBI" id="CHEBI:15377"/>
        <dbReference type="ChEBI" id="CHEBI:15378"/>
        <dbReference type="ChEBI" id="CHEBI:29985"/>
        <dbReference type="ChEBI" id="CHEBI:30616"/>
        <dbReference type="ChEBI" id="CHEBI:43474"/>
        <dbReference type="ChEBI" id="CHEBI:58359"/>
        <dbReference type="ChEBI" id="CHEBI:77873"/>
        <dbReference type="ChEBI" id="CHEBI:77874"/>
        <dbReference type="ChEBI" id="CHEBI:456216"/>
        <dbReference type="EC" id="6.3.5.9"/>
    </reaction>
</comment>
<keyword evidence="7" id="KW-0169">Cobalamin biosynthesis</keyword>
<sequence length="464" mass="49098">MPRLMIAAPHGRSGKTVLTLGLLRALSDRGLAVQPFKKGPDFIDAGWHGAAARRDARNLDCFFMDDPTLRAVLTTAGRGADLCVVEGAMGLFDGLDVEGSSSSAEVAKRLGLPVVLVVDVTRMTRTTAAVVQGLAGFDDGLTVAGVLLNRVQGARQEKLVRAAVERYCGIPVVGALPKDARMDIPDRHLGLTSSAEARDKDAFLDDIAAVVRQHVDLDALLRIAAAAPPVPDEGPPRRPAALAGGARVKIAVVRDRAFSFYYPENLQALEDAGAQLVFADSLEDASLPEDACGLYVGGGFPEVFAEQLHGNAAFRASVRRFAERGLPVCAECGGLMYLARRLTCAQGTYDMAGVLDLDVAMEEKRQGHGYAVAVAGEDHPWLPAGTVLTGHEHHHSRVARCGSPVRFAYENVRGRGIAGRCDGAVRDNVVASYLHVNALASPSWAAGFVGAARAKRDAPDDAPS</sequence>
<dbReference type="Gene3D" id="3.40.50.880">
    <property type="match status" value="1"/>
</dbReference>
<keyword evidence="4 7" id="KW-0067">ATP-binding</keyword>
<evidence type="ECO:0000256" key="4">
    <source>
        <dbReference type="ARBA" id="ARBA00022840"/>
    </source>
</evidence>
<dbReference type="PROSITE" id="PS51274">
    <property type="entry name" value="GATASE_COBBQ"/>
    <property type="match status" value="1"/>
</dbReference>
<evidence type="ECO:0000256" key="5">
    <source>
        <dbReference type="ARBA" id="ARBA00022842"/>
    </source>
</evidence>
<dbReference type="PANTHER" id="PTHR43873">
    <property type="entry name" value="COBYRINATE A,C-DIAMIDE SYNTHASE"/>
    <property type="match status" value="1"/>
</dbReference>
<dbReference type="EC" id="6.3.5.9" evidence="7"/>
<dbReference type="InterPro" id="IPR029062">
    <property type="entry name" value="Class_I_gatase-like"/>
</dbReference>
<dbReference type="InterPro" id="IPR004484">
    <property type="entry name" value="CbiA/CobB_synth"/>
</dbReference>
<dbReference type="UniPathway" id="UPA00148">
    <property type="reaction ID" value="UER00220"/>
</dbReference>
<dbReference type="NCBIfam" id="TIGR00379">
    <property type="entry name" value="cobB"/>
    <property type="match status" value="1"/>
</dbReference>
<evidence type="ECO:0000256" key="3">
    <source>
        <dbReference type="ARBA" id="ARBA00022741"/>
    </source>
</evidence>
<evidence type="ECO:0000256" key="7">
    <source>
        <dbReference type="HAMAP-Rule" id="MF_00027"/>
    </source>
</evidence>
<evidence type="ECO:0000256" key="2">
    <source>
        <dbReference type="ARBA" id="ARBA00022598"/>
    </source>
</evidence>
<dbReference type="Pfam" id="PF01656">
    <property type="entry name" value="CbiA"/>
    <property type="match status" value="1"/>
</dbReference>
<comment type="function">
    <text evidence="7">Catalyzes the ATP-dependent amidation of the two carboxylate groups at positions a and c of hydrogenobyrinate, using either L-glutamine or ammonia as the nitrogen source.</text>
</comment>
<gene>
    <name evidence="7" type="primary">cobB</name>
    <name evidence="10" type="ORF">GS424_009520</name>
</gene>
<comment type="similarity">
    <text evidence="7">Belongs to the CobB/CbiA family.</text>
</comment>
<dbReference type="InterPro" id="IPR002586">
    <property type="entry name" value="CobQ/CobB/MinD/ParA_Nub-bd_dom"/>
</dbReference>
<keyword evidence="6 7" id="KW-0315">Glutamine amidotransferase</keyword>
<dbReference type="GO" id="GO:0005524">
    <property type="term" value="F:ATP binding"/>
    <property type="evidence" value="ECO:0007669"/>
    <property type="project" value="UniProtKB-UniRule"/>
</dbReference>
<dbReference type="GO" id="GO:0042242">
    <property type="term" value="F:cobyrinic acid a,c-diamide synthase activity"/>
    <property type="evidence" value="ECO:0007669"/>
    <property type="project" value="InterPro"/>
</dbReference>
<dbReference type="EMBL" id="CP063310">
    <property type="protein sequence ID" value="QOS70004.1"/>
    <property type="molecule type" value="Genomic_DNA"/>
</dbReference>
<dbReference type="NCBIfam" id="NF002204">
    <property type="entry name" value="PRK01077.1"/>
    <property type="match status" value="1"/>
</dbReference>
<dbReference type="Proteomes" id="UP000478463">
    <property type="component" value="Chromosome"/>
</dbReference>
<dbReference type="GO" id="GO:0009236">
    <property type="term" value="P:cobalamin biosynthetic process"/>
    <property type="evidence" value="ECO:0007669"/>
    <property type="project" value="UniProtKB-UniRule"/>
</dbReference>
<dbReference type="InterPro" id="IPR027417">
    <property type="entry name" value="P-loop_NTPase"/>
</dbReference>
<dbReference type="CDD" id="cd03130">
    <property type="entry name" value="GATase1_CobB"/>
    <property type="match status" value="1"/>
</dbReference>
<feature type="site" description="Increases nucleophilicity of active site Cys" evidence="7">
    <location>
        <position position="435"/>
    </location>
</feature>
<evidence type="ECO:0000256" key="6">
    <source>
        <dbReference type="ARBA" id="ARBA00022962"/>
    </source>
</evidence>